<dbReference type="GO" id="GO:0032259">
    <property type="term" value="P:methylation"/>
    <property type="evidence" value="ECO:0007669"/>
    <property type="project" value="UniProtKB-KW"/>
</dbReference>
<accession>A0A1P9WRK8</accession>
<sequence length="258" mass="28858">MVSTNTKRQHSRTMTHSELLKLKRWNTPTVYNGWEQITRHDTTRGHFNLDETRDYMPQMGPMVGYAVTVVCEPSNPKHLRENPDNLRAYREYIASVPGPKIVVVQDLDNPHIGSYWGEVNANIHRSLGCVGTITHGAIRDVDEMTNAGFKALAKRMCVGHAFSWPVRWGVEVEVFGCPVKPGDLIHADKHGFLVIPPEDQDRIYEASCFMDANECNTVIAAARDVAGRPMPEVLAAMNQAGADFGKAALEKFGRKGEW</sequence>
<evidence type="ECO:0000256" key="3">
    <source>
        <dbReference type="ARBA" id="ARBA00029596"/>
    </source>
</evidence>
<dbReference type="InterPro" id="IPR036704">
    <property type="entry name" value="RraA/RraA-like_sf"/>
</dbReference>
<feature type="binding site" evidence="5">
    <location>
        <position position="139"/>
    </location>
    <ligand>
        <name>substrate</name>
    </ligand>
</feature>
<dbReference type="EMBL" id="CP014263">
    <property type="protein sequence ID" value="AQG77994.1"/>
    <property type="molecule type" value="Genomic_DNA"/>
</dbReference>
<evidence type="ECO:0000256" key="5">
    <source>
        <dbReference type="PIRSR" id="PIRSR605493-1"/>
    </source>
</evidence>
<reference evidence="6 7" key="1">
    <citation type="submission" date="2016-01" db="EMBL/GenBank/DDBJ databases">
        <authorList>
            <person name="Oliw E.H."/>
        </authorList>
    </citation>
    <scope>NUCLEOTIDE SEQUENCE [LARGE SCALE GENOMIC DNA]</scope>
    <source>
        <strain evidence="6 7">DY10</strain>
    </source>
</reference>
<dbReference type="GO" id="GO:0008168">
    <property type="term" value="F:methyltransferase activity"/>
    <property type="evidence" value="ECO:0007669"/>
    <property type="project" value="UniProtKB-KW"/>
</dbReference>
<dbReference type="InterPro" id="IPR005493">
    <property type="entry name" value="RraA/RraA-like"/>
</dbReference>
<dbReference type="PANTHER" id="PTHR33254:SF4">
    <property type="entry name" value="4-HYDROXY-4-METHYL-2-OXOGLUTARATE ALDOLASE 3-RELATED"/>
    <property type="match status" value="1"/>
</dbReference>
<organism evidence="6 7">
    <name type="scientific">Spirosoma montaniterrae</name>
    <dbReference type="NCBI Taxonomy" id="1178516"/>
    <lineage>
        <taxon>Bacteria</taxon>
        <taxon>Pseudomonadati</taxon>
        <taxon>Bacteroidota</taxon>
        <taxon>Cytophagia</taxon>
        <taxon>Cytophagales</taxon>
        <taxon>Cytophagaceae</taxon>
        <taxon>Spirosoma</taxon>
    </lineage>
</organism>
<keyword evidence="5" id="KW-0479">Metal-binding</keyword>
<evidence type="ECO:0000256" key="2">
    <source>
        <dbReference type="ARBA" id="ARBA00016549"/>
    </source>
</evidence>
<dbReference type="Proteomes" id="UP000187941">
    <property type="component" value="Chromosome"/>
</dbReference>
<dbReference type="KEGG" id="smon:AWR27_00690"/>
<feature type="binding site" evidence="5">
    <location>
        <position position="140"/>
    </location>
    <ligand>
        <name>Mg(2+)</name>
        <dbReference type="ChEBI" id="CHEBI:18420"/>
    </ligand>
</feature>
<evidence type="ECO:0000256" key="4">
    <source>
        <dbReference type="ARBA" id="ARBA00030169"/>
    </source>
</evidence>
<keyword evidence="5" id="KW-0460">Magnesium</keyword>
<evidence type="ECO:0000256" key="1">
    <source>
        <dbReference type="ARBA" id="ARBA00001968"/>
    </source>
</evidence>
<evidence type="ECO:0000313" key="6">
    <source>
        <dbReference type="EMBL" id="AQG77994.1"/>
    </source>
</evidence>
<dbReference type="PANTHER" id="PTHR33254">
    <property type="entry name" value="4-HYDROXY-4-METHYL-2-OXOGLUTARATE ALDOLASE 3-RELATED"/>
    <property type="match status" value="1"/>
</dbReference>
<dbReference type="GO" id="GO:0046872">
    <property type="term" value="F:metal ion binding"/>
    <property type="evidence" value="ECO:0007669"/>
    <property type="project" value="UniProtKB-KW"/>
</dbReference>
<proteinExistence type="predicted"/>
<keyword evidence="6" id="KW-0489">Methyltransferase</keyword>
<dbReference type="Gene3D" id="3.50.30.40">
    <property type="entry name" value="Ribonuclease E inhibitor RraA/RraA-like"/>
    <property type="match status" value="1"/>
</dbReference>
<evidence type="ECO:0000313" key="7">
    <source>
        <dbReference type="Proteomes" id="UP000187941"/>
    </source>
</evidence>
<dbReference type="CDD" id="cd16841">
    <property type="entry name" value="RraA_family"/>
    <property type="match status" value="1"/>
</dbReference>
<gene>
    <name evidence="6" type="ORF">AWR27_00690</name>
</gene>
<dbReference type="STRING" id="1178516.AWR27_00690"/>
<comment type="cofactor">
    <cofactor evidence="1">
        <name>a divalent metal cation</name>
        <dbReference type="ChEBI" id="CHEBI:60240"/>
    </cofactor>
</comment>
<keyword evidence="7" id="KW-1185">Reference proteome</keyword>
<protein>
    <recommendedName>
        <fullName evidence="2">Putative 4-hydroxy-4-methyl-2-oxoglutarate aldolase</fullName>
    </recommendedName>
    <alternativeName>
        <fullName evidence="3">Regulator of ribonuclease activity homolog</fullName>
    </alternativeName>
    <alternativeName>
        <fullName evidence="4">RraA-like protein</fullName>
    </alternativeName>
</protein>
<dbReference type="Pfam" id="PF03737">
    <property type="entry name" value="RraA-like"/>
    <property type="match status" value="1"/>
</dbReference>
<dbReference type="AlphaFoldDB" id="A0A1P9WRK8"/>
<comment type="cofactor">
    <cofactor evidence="5">
        <name>Mg(2+)</name>
        <dbReference type="ChEBI" id="CHEBI:18420"/>
    </cofactor>
</comment>
<name>A0A1P9WRK8_9BACT</name>
<dbReference type="SUPFAM" id="SSF89562">
    <property type="entry name" value="RraA-like"/>
    <property type="match status" value="1"/>
</dbReference>
<keyword evidence="6" id="KW-0808">Transferase</keyword>